<proteinExistence type="predicted"/>
<accession>V5GSK2</accession>
<dbReference type="AlphaFoldDB" id="V5GSK2"/>
<dbReference type="EMBL" id="GALX01005248">
    <property type="protein sequence ID" value="JAB63218.1"/>
    <property type="molecule type" value="Transcribed_RNA"/>
</dbReference>
<organism evidence="1">
    <name type="scientific">Anoplophora glabripennis</name>
    <name type="common">Asian longhorn beetle</name>
    <name type="synonym">Anoplophora nobilis</name>
    <dbReference type="NCBI Taxonomy" id="217634"/>
    <lineage>
        <taxon>Eukaryota</taxon>
        <taxon>Metazoa</taxon>
        <taxon>Ecdysozoa</taxon>
        <taxon>Arthropoda</taxon>
        <taxon>Hexapoda</taxon>
        <taxon>Insecta</taxon>
        <taxon>Pterygota</taxon>
        <taxon>Neoptera</taxon>
        <taxon>Endopterygota</taxon>
        <taxon>Coleoptera</taxon>
        <taxon>Polyphaga</taxon>
        <taxon>Cucujiformia</taxon>
        <taxon>Chrysomeloidea</taxon>
        <taxon>Cerambycidae</taxon>
        <taxon>Lamiinae</taxon>
        <taxon>Lamiini</taxon>
        <taxon>Anoplophora</taxon>
    </lineage>
</organism>
<protein>
    <submittedName>
        <fullName evidence="1">Uncharacterized protein</fullName>
    </submittedName>
</protein>
<reference evidence="1" key="1">
    <citation type="submission" date="2013-07" db="EMBL/GenBank/DDBJ databases">
        <title>Midgut Transcriptome Profiling of Anoplphora glabripennis, a Lignocellulose Degrading, Wood-Boring Cerambycid.</title>
        <authorList>
            <person name="Scully E.D."/>
            <person name="Hoover K."/>
            <person name="Carlson J.E."/>
            <person name="Tien M."/>
            <person name="Geib S.M."/>
        </authorList>
    </citation>
    <scope>NUCLEOTIDE SEQUENCE</scope>
</reference>
<name>V5GSK2_ANOGL</name>
<evidence type="ECO:0000313" key="1">
    <source>
        <dbReference type="EMBL" id="JAB63218.1"/>
    </source>
</evidence>
<sequence>MTVFWSFILVHMNKSNKKLQSVDINICTVVQLYDSIIHIISTERGNFDKYEQQALELSLVKEYEKDTKRIRKRKLTADESAEDNFFIIGSGNIPSNSISRNYRPNCR</sequence>